<comment type="caution">
    <text evidence="3">The sequence shown here is derived from an EMBL/GenBank/DDBJ whole genome shotgun (WGS) entry which is preliminary data.</text>
</comment>
<evidence type="ECO:0000256" key="1">
    <source>
        <dbReference type="SAM" id="MobiDB-lite"/>
    </source>
</evidence>
<feature type="compositionally biased region" description="Polar residues" evidence="1">
    <location>
        <begin position="141"/>
        <end position="152"/>
    </location>
</feature>
<evidence type="ECO:0000313" key="3">
    <source>
        <dbReference type="EMBL" id="EYC20712.1"/>
    </source>
</evidence>
<evidence type="ECO:0000313" key="4">
    <source>
        <dbReference type="Proteomes" id="UP000024635"/>
    </source>
</evidence>
<keyword evidence="2" id="KW-0472">Membrane</keyword>
<sequence>MSVITSCSQVLGSLAYLMLVFSIALWSGFIGCCRREKRDVGDSPQTKTARELVPAEATPVVKTAIEEPEINKEDKTQFTVLSINDSPKASLEVQETQPYSNIMSTQLSAVQSDFPSIKLSKTPDSPPLQSSSSKTVTTTSGNPISTDTTQMGSDDDQVDLNSFVMRAAANRLVVHPSFVKKKGNIDANTFRSKTKEELIELDEAMKSDHDSEREKLSSKESDKQKPVLKWGDTKCVVFETSSQMTFDDDEIIDEPDLYE</sequence>
<evidence type="ECO:0000256" key="2">
    <source>
        <dbReference type="SAM" id="Phobius"/>
    </source>
</evidence>
<protein>
    <submittedName>
        <fullName evidence="3">Uncharacterized protein</fullName>
    </submittedName>
</protein>
<dbReference type="Proteomes" id="UP000024635">
    <property type="component" value="Unassembled WGS sequence"/>
</dbReference>
<keyword evidence="2" id="KW-1133">Transmembrane helix</keyword>
<accession>A0A016V125</accession>
<feature type="compositionally biased region" description="Basic and acidic residues" evidence="1">
    <location>
        <begin position="204"/>
        <end position="225"/>
    </location>
</feature>
<gene>
    <name evidence="3" type="primary">Acey_s0021.g386</name>
    <name evidence="3" type="ORF">Y032_0021g386</name>
</gene>
<organism evidence="3 4">
    <name type="scientific">Ancylostoma ceylanicum</name>
    <dbReference type="NCBI Taxonomy" id="53326"/>
    <lineage>
        <taxon>Eukaryota</taxon>
        <taxon>Metazoa</taxon>
        <taxon>Ecdysozoa</taxon>
        <taxon>Nematoda</taxon>
        <taxon>Chromadorea</taxon>
        <taxon>Rhabditida</taxon>
        <taxon>Rhabditina</taxon>
        <taxon>Rhabditomorpha</taxon>
        <taxon>Strongyloidea</taxon>
        <taxon>Ancylostomatidae</taxon>
        <taxon>Ancylostomatinae</taxon>
        <taxon>Ancylostoma</taxon>
    </lineage>
</organism>
<feature type="region of interest" description="Disordered" evidence="1">
    <location>
        <begin position="204"/>
        <end position="227"/>
    </location>
</feature>
<proteinExistence type="predicted"/>
<reference evidence="4" key="1">
    <citation type="journal article" date="2015" name="Nat. Genet.">
        <title>The genome and transcriptome of the zoonotic hookworm Ancylostoma ceylanicum identify infection-specific gene families.</title>
        <authorList>
            <person name="Schwarz E.M."/>
            <person name="Hu Y."/>
            <person name="Antoshechkin I."/>
            <person name="Miller M.M."/>
            <person name="Sternberg P.W."/>
            <person name="Aroian R.V."/>
        </authorList>
    </citation>
    <scope>NUCLEOTIDE SEQUENCE</scope>
    <source>
        <strain evidence="4">HY135</strain>
    </source>
</reference>
<feature type="region of interest" description="Disordered" evidence="1">
    <location>
        <begin position="116"/>
        <end position="155"/>
    </location>
</feature>
<dbReference type="OrthoDB" id="5858482at2759"/>
<keyword evidence="2" id="KW-0812">Transmembrane</keyword>
<name>A0A016V125_9BILA</name>
<dbReference type="AlphaFoldDB" id="A0A016V125"/>
<keyword evidence="4" id="KW-1185">Reference proteome</keyword>
<dbReference type="EMBL" id="JARK01001357">
    <property type="protein sequence ID" value="EYC20712.1"/>
    <property type="molecule type" value="Genomic_DNA"/>
</dbReference>
<feature type="transmembrane region" description="Helical" evidence="2">
    <location>
        <begin position="14"/>
        <end position="33"/>
    </location>
</feature>
<feature type="compositionally biased region" description="Low complexity" evidence="1">
    <location>
        <begin position="130"/>
        <end position="140"/>
    </location>
</feature>